<accession>A0A285TKV9</accession>
<dbReference type="AlphaFoldDB" id="A0A285TKV9"/>
<proteinExistence type="predicted"/>
<evidence type="ECO:0000313" key="1">
    <source>
        <dbReference type="EMBL" id="SOC23215.1"/>
    </source>
</evidence>
<evidence type="ECO:0000313" key="2">
    <source>
        <dbReference type="Proteomes" id="UP000219068"/>
    </source>
</evidence>
<dbReference type="Proteomes" id="UP000219068">
    <property type="component" value="Unassembled WGS sequence"/>
</dbReference>
<dbReference type="EMBL" id="OBMM01000004">
    <property type="protein sequence ID" value="SOC23215.1"/>
    <property type="molecule type" value="Genomic_DNA"/>
</dbReference>
<name>A0A285TKV9_9PROT</name>
<gene>
    <name evidence="1" type="ORF">SAMN05428964_10415</name>
</gene>
<sequence>MARGKVITAVVRPGDEPVENLRKIGVNHDGRDVPFG</sequence>
<protein>
    <submittedName>
        <fullName evidence="1">Uncharacterized protein</fullName>
    </submittedName>
</protein>
<organism evidence="1 2">
    <name type="scientific">Thalassospira xiamenensis</name>
    <dbReference type="NCBI Taxonomy" id="220697"/>
    <lineage>
        <taxon>Bacteria</taxon>
        <taxon>Pseudomonadati</taxon>
        <taxon>Pseudomonadota</taxon>
        <taxon>Alphaproteobacteria</taxon>
        <taxon>Rhodospirillales</taxon>
        <taxon>Thalassospiraceae</taxon>
        <taxon>Thalassospira</taxon>
    </lineage>
</organism>
<reference evidence="1 2" key="1">
    <citation type="submission" date="2017-08" db="EMBL/GenBank/DDBJ databases">
        <authorList>
            <person name="de Groot N.N."/>
        </authorList>
    </citation>
    <scope>NUCLEOTIDE SEQUENCE [LARGE SCALE GENOMIC DNA]</scope>
    <source>
        <strain evidence="1 2">USBA 78</strain>
    </source>
</reference>